<protein>
    <submittedName>
        <fullName evidence="2">Uncharacterized protein</fullName>
    </submittedName>
</protein>
<reference evidence="2" key="1">
    <citation type="submission" date="2023-04" db="EMBL/GenBank/DDBJ databases">
        <authorList>
            <consortium name="ELIXIR-Norway"/>
        </authorList>
    </citation>
    <scope>NUCLEOTIDE SEQUENCE [LARGE SCALE GENOMIC DNA]</scope>
</reference>
<organism evidence="2 3">
    <name type="scientific">Rangifer tarandus platyrhynchus</name>
    <name type="common">Svalbard reindeer</name>
    <dbReference type="NCBI Taxonomy" id="3082113"/>
    <lineage>
        <taxon>Eukaryota</taxon>
        <taxon>Metazoa</taxon>
        <taxon>Chordata</taxon>
        <taxon>Craniata</taxon>
        <taxon>Vertebrata</taxon>
        <taxon>Euteleostomi</taxon>
        <taxon>Mammalia</taxon>
        <taxon>Eutheria</taxon>
        <taxon>Laurasiatheria</taxon>
        <taxon>Artiodactyla</taxon>
        <taxon>Ruminantia</taxon>
        <taxon>Pecora</taxon>
        <taxon>Cervidae</taxon>
        <taxon>Odocoileinae</taxon>
        <taxon>Rangifer</taxon>
    </lineage>
</organism>
<feature type="region of interest" description="Disordered" evidence="1">
    <location>
        <begin position="1"/>
        <end position="142"/>
    </location>
</feature>
<gene>
    <name evidence="2" type="ORF">MRATA1EN1_LOCUS29678</name>
</gene>
<feature type="compositionally biased region" description="Basic and acidic residues" evidence="1">
    <location>
        <begin position="26"/>
        <end position="50"/>
    </location>
</feature>
<keyword evidence="3" id="KW-1185">Reference proteome</keyword>
<evidence type="ECO:0000256" key="1">
    <source>
        <dbReference type="SAM" id="MobiDB-lite"/>
    </source>
</evidence>
<feature type="compositionally biased region" description="Polar residues" evidence="1">
    <location>
        <begin position="106"/>
        <end position="115"/>
    </location>
</feature>
<proteinExistence type="predicted"/>
<evidence type="ECO:0000313" key="2">
    <source>
        <dbReference type="EMBL" id="CAI9180716.1"/>
    </source>
</evidence>
<sequence length="142" mass="15639">MLSKLHKTTLITSRGHQAPRKAAHCLRKEVGQNIKDKKRDKRIRDGDPSREGNLNRGSFQTPGNPLTSGSDGSFRISEGNLTRRKNKQNPQITSLKATPSRKVPQMPTSATSKSGLNGEEQAALLRVRTGPECPEGNQRELT</sequence>
<evidence type="ECO:0000313" key="3">
    <source>
        <dbReference type="Proteomes" id="UP001176941"/>
    </source>
</evidence>
<feature type="compositionally biased region" description="Polar residues" evidence="1">
    <location>
        <begin position="55"/>
        <end position="71"/>
    </location>
</feature>
<accession>A0ABN9A6X5</accession>
<feature type="compositionally biased region" description="Polar residues" evidence="1">
    <location>
        <begin position="88"/>
        <end position="97"/>
    </location>
</feature>
<name>A0ABN9A6X5_RANTA</name>
<dbReference type="EMBL" id="OX460343">
    <property type="protein sequence ID" value="CAI9180716.1"/>
    <property type="molecule type" value="Genomic_DNA"/>
</dbReference>
<dbReference type="Proteomes" id="UP001176941">
    <property type="component" value="Chromosome X"/>
</dbReference>